<name>A0A6I0DFK7_BRUAN</name>
<sequence length="83" mass="9282">MMRDSWETPVKVMFNGDTRDSASTMDAADCVFSCCPEESGPVYDTAMRCFAEVFDERQSPTKARDAFVELIESSPSIEIVSTR</sequence>
<proteinExistence type="predicted"/>
<dbReference type="Pfam" id="PF06169">
    <property type="entry name" value="DUF982"/>
    <property type="match status" value="1"/>
</dbReference>
<reference evidence="1 2" key="1">
    <citation type="submission" date="2019-09" db="EMBL/GenBank/DDBJ databases">
        <title>Taxonomic organization of the family Brucellaceae based on a phylogenomic approach.</title>
        <authorList>
            <person name="Leclercq S."/>
            <person name="Cloeckaert A."/>
            <person name="Zygmunt M.S."/>
        </authorList>
    </citation>
    <scope>NUCLEOTIDE SEQUENCE [LARGE SCALE GENOMIC DNA]</scope>
    <source>
        <strain evidence="1 2">CCUG 34461</strain>
    </source>
</reference>
<gene>
    <name evidence="1" type="ORF">F9L06_25735</name>
</gene>
<evidence type="ECO:0000313" key="1">
    <source>
        <dbReference type="EMBL" id="KAB2789556.1"/>
    </source>
</evidence>
<evidence type="ECO:0000313" key="2">
    <source>
        <dbReference type="Proteomes" id="UP000441102"/>
    </source>
</evidence>
<protein>
    <submittedName>
        <fullName evidence="1">DUF982 domain-containing protein</fullName>
    </submittedName>
</protein>
<accession>A0A6I0DFK7</accession>
<organism evidence="1 2">
    <name type="scientific">Brucella anthropi</name>
    <name type="common">Ochrobactrum anthropi</name>
    <dbReference type="NCBI Taxonomy" id="529"/>
    <lineage>
        <taxon>Bacteria</taxon>
        <taxon>Pseudomonadati</taxon>
        <taxon>Pseudomonadota</taxon>
        <taxon>Alphaproteobacteria</taxon>
        <taxon>Hyphomicrobiales</taxon>
        <taxon>Brucellaceae</taxon>
        <taxon>Brucella/Ochrobactrum group</taxon>
        <taxon>Brucella</taxon>
    </lineage>
</organism>
<dbReference type="Gene3D" id="6.10.250.730">
    <property type="match status" value="1"/>
</dbReference>
<dbReference type="InterPro" id="IPR010385">
    <property type="entry name" value="DUF982"/>
</dbReference>
<dbReference type="AlphaFoldDB" id="A0A6I0DFK7"/>
<dbReference type="Proteomes" id="UP000441102">
    <property type="component" value="Unassembled WGS sequence"/>
</dbReference>
<dbReference type="EMBL" id="WBWX01000023">
    <property type="protein sequence ID" value="KAB2789556.1"/>
    <property type="molecule type" value="Genomic_DNA"/>
</dbReference>
<comment type="caution">
    <text evidence="1">The sequence shown here is derived from an EMBL/GenBank/DDBJ whole genome shotgun (WGS) entry which is preliminary data.</text>
</comment>